<proteinExistence type="predicted"/>
<organism evidence="1 2">
    <name type="scientific">Microtetraspora malaysiensis</name>
    <dbReference type="NCBI Taxonomy" id="161358"/>
    <lineage>
        <taxon>Bacteria</taxon>
        <taxon>Bacillati</taxon>
        <taxon>Actinomycetota</taxon>
        <taxon>Actinomycetes</taxon>
        <taxon>Streptosporangiales</taxon>
        <taxon>Streptosporangiaceae</taxon>
        <taxon>Microtetraspora</taxon>
    </lineage>
</organism>
<name>A0ABW6T326_9ACTN</name>
<sequence>MSSSERFFDPVIDQHDTWLAVNPVQGCPKDCAYCYLKDQGQTLVRPQQVATPDETLALLLDSPYYHPAAVLALYTCTDALATPRNRAHLIALLDCLGASAARNPVCLITKCAVTADVLDCITRNQAAGLPIIVYLSYSGLGPDVEHGIDHEALRRNFPLLHDAGVPIIHYWRPALPQNSSPATITYVLDWVTRYARCSVAAGLKVKPHARDQMAPLWPKLRDPELNVEAAASIWPRSIWESLHTIPDRYGDYPIYHTNTCALSYVLGTADRANVLSSPTCQNINRCPAEQRDRCIAALPLRAVPTAADIAAHLVRLGYSDIPHTWDPATRTLTIHAAMQLRDRHNMAQVHGITVQASREPTDRYWSGNLAGGEPLILDADTL</sequence>
<gene>
    <name evidence="1" type="ORF">ACFYXI_39120</name>
</gene>
<protein>
    <recommendedName>
        <fullName evidence="3">Radical SAM protein</fullName>
    </recommendedName>
</protein>
<keyword evidence="2" id="KW-1185">Reference proteome</keyword>
<evidence type="ECO:0000313" key="2">
    <source>
        <dbReference type="Proteomes" id="UP001602013"/>
    </source>
</evidence>
<evidence type="ECO:0000313" key="1">
    <source>
        <dbReference type="EMBL" id="MFF3671613.1"/>
    </source>
</evidence>
<evidence type="ECO:0008006" key="3">
    <source>
        <dbReference type="Google" id="ProtNLM"/>
    </source>
</evidence>
<dbReference type="EMBL" id="JBIASD010000050">
    <property type="protein sequence ID" value="MFF3671613.1"/>
    <property type="molecule type" value="Genomic_DNA"/>
</dbReference>
<reference evidence="1 2" key="1">
    <citation type="submission" date="2024-10" db="EMBL/GenBank/DDBJ databases">
        <title>The Natural Products Discovery Center: Release of the First 8490 Sequenced Strains for Exploring Actinobacteria Biosynthetic Diversity.</title>
        <authorList>
            <person name="Kalkreuter E."/>
            <person name="Kautsar S.A."/>
            <person name="Yang D."/>
            <person name="Bader C.D."/>
            <person name="Teijaro C.N."/>
            <person name="Fluegel L."/>
            <person name="Davis C.M."/>
            <person name="Simpson J.R."/>
            <person name="Lauterbach L."/>
            <person name="Steele A.D."/>
            <person name="Gui C."/>
            <person name="Meng S."/>
            <person name="Li G."/>
            <person name="Viehrig K."/>
            <person name="Ye F."/>
            <person name="Su P."/>
            <person name="Kiefer A.F."/>
            <person name="Nichols A."/>
            <person name="Cepeda A.J."/>
            <person name="Yan W."/>
            <person name="Fan B."/>
            <person name="Jiang Y."/>
            <person name="Adhikari A."/>
            <person name="Zheng C.-J."/>
            <person name="Schuster L."/>
            <person name="Cowan T.M."/>
            <person name="Smanski M.J."/>
            <person name="Chevrette M.G."/>
            <person name="De Carvalho L.P.S."/>
            <person name="Shen B."/>
        </authorList>
    </citation>
    <scope>NUCLEOTIDE SEQUENCE [LARGE SCALE GENOMIC DNA]</scope>
    <source>
        <strain evidence="1 2">NPDC002173</strain>
    </source>
</reference>
<dbReference type="RefSeq" id="WP_387417781.1">
    <property type="nucleotide sequence ID" value="NZ_JBIASD010000050.1"/>
</dbReference>
<accession>A0ABW6T326</accession>
<dbReference type="Proteomes" id="UP001602013">
    <property type="component" value="Unassembled WGS sequence"/>
</dbReference>
<comment type="caution">
    <text evidence="1">The sequence shown here is derived from an EMBL/GenBank/DDBJ whole genome shotgun (WGS) entry which is preliminary data.</text>
</comment>